<name>A0ABR1M3Q5_9PEZI</name>
<accession>A0ABR1M3Q5</accession>
<sequence length="1788" mass="202651">MSGQEALAVSQSEIFGIANGVNNGDIYLTTVNGTSALEKTLKQKTEEDHQAAKAGWSTAGTTGWLEKENDITAWAKMENQHSVLWIDGLPGCGKTTLMSRVIEHIRNERQPQNTSLLYFYVSYENDKQYRSMLKVFEEQLMRKNETRSVDECANSDDEKTQADLNRCLARAERDVFIVVDALDQLDKDDQRHFVNGLDALFREHQKSANKCHLAVAISSRESFNYEKLKPHGLKPIRVKHDDNAKDIHLYLEKYLDSDLFQQDRRLKAKVRDALENQADGIFLWAKLQTVRFCNMHYKSAVRPALTELTPPKEMDRIYEFYVKDFESPDRDLKERQITTRTMALLAHTTGSMPLKVLLEALSLDTTTGRPNKDFRHELYKDPTKIIQSCNSLIDINNKLGSVRFCHRSAFDFFTRHKSADTHKLIAELCLVHLCSPDFTVGPCDNAKWYDYSSLEPLLLKHPFLEFASCNWASSTMKSFDATARGTIKETHASLLKCFKKLFETSRAKQKRRSKKNQNLQLSFQVYLMTLGKSLPPGIHLEHIISYFSLHEFLDYFVKKRLLDLKKRDDEGSTVFHWAIRNRTEQDKKDSEAAHMVKALLKHLKDPNAHDNEGRTPLHYASHHGRLHLVRLLIQRGADLDRKSNERETALIAACREHHEDVVSELLEAGADVEVQSFFGTALQAVSLIGCDRCVKSILTKYKTQTKPIEESKGPFGTSLHAAAFHGHLSVVELLLGEKISEKKETTKKDRKRGEKEGKTRNRLNIHATNETYGSVLTAAATGCSVTMDPAPFEKIIETLIDHGLDVNNGTGRYGPALRAAASNGHLSLVELLCQRGASISSAEGPMGTAHQAAEEGGYKQIMKFLQERDPRAAQYNTVTPLEGKQEFTIITVNRNLFESAVSECNMAVIKRIIRFAEGFFEFWMKSGKTPILEAMTLVCKEIFEFVVILATTENAKAELETVEEEGEEERDAPDEYFQDALSMRRKSQEAFEPLAASEVTQLEPRSEPPSPNNKRQLFVGRGKRCRKMFRRLIHKIRRKDPSGGKEDAPGPSVPHNQKAPDFTVPLSPVSESAEWQDPTDFQSYPVQKASTQGRGSGPEGNTTGRETGPKPTPSKAAAEQRRLTAPDADTRPRLSISSLATAQRQYRPRPSLASNRGSFVVKITRRSPTAESTPRRSSLGRDDLEGHYREVLNQLTRAAVKILENAIWQHVDSVHANLEHADSNHIRTCDELQVINLLANSWVEALNNFIVMSREEMLQKVLIARTEELKGHLINPKYTQKKRIKKAEGLARVGVELLMTSIRRGAQYKRLSDILAKLWVPAVVAVDDIGTEGEEIVSKFVSMFAEWFSRAAQARDQKNAETYAQGGFQLLREAALSRQKGLMDKLVDEWVRQWKLAIDYKMGDVITDLVQDGLEEYKKCVSEEMHVEALGLAVGGIGLLRAAVKQGIGEVAYSFLPQVVSAFKWALERPTFQAAPEPVQKMMLETPATEWGDPMEQIATNLTREDVGGEHVEAITEAVIRLIHTAEKHDPDRAATLALVILDWFESIPPENQQALSSLVHQGIQYGRKGAYGQDREVELARIATTIIYLLNKQLCSGKLRPNTLAVLESLAHSMPGITERSGFSRYEEAIAFLRLPNGKDDMAKVRDGTVEDQNDDVDEGQKWRQKEEHDQEERLKERQERRPDGEQEDEQNHKQEKKEGETSNHEKEDRQEDEQRPKQMGRQGDQEEGKREENQVGKEEKEEEDKLEDKLEEKQKTLQDEKQEAWNVGAICLSLFVNVLYLYQYIY</sequence>
<feature type="repeat" description="ANK" evidence="2">
    <location>
        <begin position="612"/>
        <end position="644"/>
    </location>
</feature>
<feature type="domain" description="NACHT" evidence="4">
    <location>
        <begin position="82"/>
        <end position="222"/>
    </location>
</feature>
<proteinExistence type="predicted"/>
<dbReference type="PANTHER" id="PTHR10039:SF16">
    <property type="entry name" value="GPI INOSITOL-DEACYLASE"/>
    <property type="match status" value="1"/>
</dbReference>
<dbReference type="Pfam" id="PF24883">
    <property type="entry name" value="NPHP3_N"/>
    <property type="match status" value="1"/>
</dbReference>
<evidence type="ECO:0000256" key="1">
    <source>
        <dbReference type="ARBA" id="ARBA00022737"/>
    </source>
</evidence>
<feature type="compositionally biased region" description="Polar residues" evidence="3">
    <location>
        <begin position="1079"/>
        <end position="1105"/>
    </location>
</feature>
<dbReference type="Pfam" id="PF00023">
    <property type="entry name" value="Ank"/>
    <property type="match status" value="1"/>
</dbReference>
<keyword evidence="6" id="KW-1185">Reference proteome</keyword>
<dbReference type="Gene3D" id="3.40.50.300">
    <property type="entry name" value="P-loop containing nucleotide triphosphate hydrolases"/>
    <property type="match status" value="1"/>
</dbReference>
<comment type="caution">
    <text evidence="5">The sequence shown here is derived from an EMBL/GenBank/DDBJ whole genome shotgun (WGS) entry which is preliminary data.</text>
</comment>
<dbReference type="PANTHER" id="PTHR10039">
    <property type="entry name" value="AMELOGENIN"/>
    <property type="match status" value="1"/>
</dbReference>
<feature type="region of interest" description="Disordered" evidence="3">
    <location>
        <begin position="742"/>
        <end position="763"/>
    </location>
</feature>
<dbReference type="PROSITE" id="PS50837">
    <property type="entry name" value="NACHT"/>
    <property type="match status" value="1"/>
</dbReference>
<dbReference type="EMBL" id="JBBPEH010000002">
    <property type="protein sequence ID" value="KAK7542227.1"/>
    <property type="molecule type" value="Genomic_DNA"/>
</dbReference>
<evidence type="ECO:0000313" key="6">
    <source>
        <dbReference type="Proteomes" id="UP001360953"/>
    </source>
</evidence>
<keyword evidence="2" id="KW-0040">ANK repeat</keyword>
<dbReference type="SUPFAM" id="SSF48403">
    <property type="entry name" value="Ankyrin repeat"/>
    <property type="match status" value="1"/>
</dbReference>
<dbReference type="Proteomes" id="UP001360953">
    <property type="component" value="Unassembled WGS sequence"/>
</dbReference>
<dbReference type="InterPro" id="IPR007111">
    <property type="entry name" value="NACHT_NTPase"/>
</dbReference>
<reference evidence="5 6" key="1">
    <citation type="submission" date="2024-04" db="EMBL/GenBank/DDBJ databases">
        <title>Phyllosticta paracitricarpa is synonymous to the EU quarantine fungus P. citricarpa based on phylogenomic analyses.</title>
        <authorList>
            <consortium name="Lawrence Berkeley National Laboratory"/>
            <person name="Van ingen-buijs V.A."/>
            <person name="Van westerhoven A.C."/>
            <person name="Haridas S."/>
            <person name="Skiadas P."/>
            <person name="Martin F."/>
            <person name="Groenewald J.Z."/>
            <person name="Crous P.W."/>
            <person name="Seidl M.F."/>
        </authorList>
    </citation>
    <scope>NUCLEOTIDE SEQUENCE [LARGE SCALE GENOMIC DNA]</scope>
    <source>
        <strain evidence="5 6">CPC 17464</strain>
    </source>
</reference>
<protein>
    <recommendedName>
        <fullName evidence="4">NACHT domain-containing protein</fullName>
    </recommendedName>
</protein>
<feature type="region of interest" description="Disordered" evidence="3">
    <location>
        <begin position="994"/>
        <end position="1020"/>
    </location>
</feature>
<organism evidence="5 6">
    <name type="scientific">Phyllosticta citribraziliensis</name>
    <dbReference type="NCBI Taxonomy" id="989973"/>
    <lineage>
        <taxon>Eukaryota</taxon>
        <taxon>Fungi</taxon>
        <taxon>Dikarya</taxon>
        <taxon>Ascomycota</taxon>
        <taxon>Pezizomycotina</taxon>
        <taxon>Dothideomycetes</taxon>
        <taxon>Dothideomycetes incertae sedis</taxon>
        <taxon>Botryosphaeriales</taxon>
        <taxon>Phyllostictaceae</taxon>
        <taxon>Phyllosticta</taxon>
    </lineage>
</organism>
<dbReference type="GeneID" id="92027366"/>
<dbReference type="InterPro" id="IPR002110">
    <property type="entry name" value="Ankyrin_rpt"/>
</dbReference>
<dbReference type="Pfam" id="PF12796">
    <property type="entry name" value="Ank_2"/>
    <property type="match status" value="1"/>
</dbReference>
<feature type="compositionally biased region" description="Basic and acidic residues" evidence="3">
    <location>
        <begin position="1118"/>
        <end position="1132"/>
    </location>
</feature>
<feature type="compositionally biased region" description="Basic and acidic residues" evidence="3">
    <location>
        <begin position="1660"/>
        <end position="1718"/>
    </location>
</feature>
<dbReference type="SMART" id="SM00248">
    <property type="entry name" value="ANK"/>
    <property type="match status" value="5"/>
</dbReference>
<dbReference type="Gene3D" id="1.25.40.20">
    <property type="entry name" value="Ankyrin repeat-containing domain"/>
    <property type="match status" value="2"/>
</dbReference>
<dbReference type="SUPFAM" id="SSF52540">
    <property type="entry name" value="P-loop containing nucleoside triphosphate hydrolases"/>
    <property type="match status" value="1"/>
</dbReference>
<gene>
    <name evidence="5" type="ORF">J3D65DRAFT_206679</name>
</gene>
<feature type="compositionally biased region" description="Polar residues" evidence="3">
    <location>
        <begin position="1166"/>
        <end position="1176"/>
    </location>
</feature>
<feature type="region of interest" description="Disordered" evidence="3">
    <location>
        <begin position="1649"/>
        <end position="1764"/>
    </location>
</feature>
<feature type="region of interest" description="Disordered" evidence="3">
    <location>
        <begin position="1034"/>
        <end position="1182"/>
    </location>
</feature>
<feature type="compositionally biased region" description="Basic and acidic residues" evidence="3">
    <location>
        <begin position="1039"/>
        <end position="1048"/>
    </location>
</feature>
<feature type="compositionally biased region" description="Polar residues" evidence="3">
    <location>
        <begin position="1135"/>
        <end position="1144"/>
    </location>
</feature>
<evidence type="ECO:0000313" key="5">
    <source>
        <dbReference type="EMBL" id="KAK7542227.1"/>
    </source>
</evidence>
<dbReference type="PRINTS" id="PR01415">
    <property type="entry name" value="ANKYRIN"/>
</dbReference>
<evidence type="ECO:0000256" key="3">
    <source>
        <dbReference type="SAM" id="MobiDB-lite"/>
    </source>
</evidence>
<feature type="compositionally biased region" description="Basic and acidic residues" evidence="3">
    <location>
        <begin position="1725"/>
        <end position="1741"/>
    </location>
</feature>
<dbReference type="InterPro" id="IPR036770">
    <property type="entry name" value="Ankyrin_rpt-contain_sf"/>
</dbReference>
<dbReference type="RefSeq" id="XP_066658520.1">
    <property type="nucleotide sequence ID" value="XM_066794460.1"/>
</dbReference>
<dbReference type="InterPro" id="IPR027417">
    <property type="entry name" value="P-loop_NTPase"/>
</dbReference>
<dbReference type="PROSITE" id="PS50297">
    <property type="entry name" value="ANK_REP_REGION"/>
    <property type="match status" value="2"/>
</dbReference>
<feature type="compositionally biased region" description="Basic and acidic residues" evidence="3">
    <location>
        <begin position="742"/>
        <end position="759"/>
    </location>
</feature>
<keyword evidence="1" id="KW-0677">Repeat</keyword>
<dbReference type="PROSITE" id="PS50088">
    <property type="entry name" value="ANK_REPEAT"/>
    <property type="match status" value="2"/>
</dbReference>
<evidence type="ECO:0000256" key="2">
    <source>
        <dbReference type="PROSITE-ProRule" id="PRU00023"/>
    </source>
</evidence>
<dbReference type="InterPro" id="IPR056884">
    <property type="entry name" value="NPHP3-like_N"/>
</dbReference>
<evidence type="ECO:0000259" key="4">
    <source>
        <dbReference type="PROSITE" id="PS50837"/>
    </source>
</evidence>
<feature type="repeat" description="ANK" evidence="2">
    <location>
        <begin position="645"/>
        <end position="677"/>
    </location>
</feature>
<feature type="compositionally biased region" description="Basic and acidic residues" evidence="3">
    <location>
        <begin position="1748"/>
        <end position="1764"/>
    </location>
</feature>